<comment type="caution">
    <text evidence="2">The sequence shown here is derived from an EMBL/GenBank/DDBJ whole genome shotgun (WGS) entry which is preliminary data.</text>
</comment>
<keyword evidence="1" id="KW-1133">Transmembrane helix</keyword>
<reference evidence="2 3" key="1">
    <citation type="journal article" date="2020" name="Microorganisms">
        <title>New Insight into Antimicrobial Compounds from Food and Marine-Sourced Carnobacterium Species through Phenotype and Genome Analyses.</title>
        <authorList>
            <person name="Begrem S."/>
            <person name="Ivaniuk F."/>
            <person name="Gigout-Chevalier F."/>
            <person name="Kolypczuk L."/>
            <person name="Bonnetot S."/>
            <person name="Leroi F."/>
            <person name="Grovel O."/>
            <person name="Delbarre-Ladrat C."/>
            <person name="Passerini D."/>
        </authorList>
    </citation>
    <scope>NUCLEOTIDE SEQUENCE [LARGE SCALE GENOMIC DNA]</scope>
    <source>
        <strain evidence="2 3">MIP2551</strain>
    </source>
</reference>
<dbReference type="RefSeq" id="WP_035024312.1">
    <property type="nucleotide sequence ID" value="NZ_WNJQ01000023.1"/>
</dbReference>
<evidence type="ECO:0000313" key="3">
    <source>
        <dbReference type="Proteomes" id="UP000638836"/>
    </source>
</evidence>
<evidence type="ECO:0000313" key="2">
    <source>
        <dbReference type="EMBL" id="MBC9826429.1"/>
    </source>
</evidence>
<accession>A0ABR7TEQ0</accession>
<keyword evidence="1" id="KW-0472">Membrane</keyword>
<protein>
    <submittedName>
        <fullName evidence="2">Uncharacterized protein</fullName>
    </submittedName>
</protein>
<feature type="transmembrane region" description="Helical" evidence="1">
    <location>
        <begin position="38"/>
        <end position="60"/>
    </location>
</feature>
<gene>
    <name evidence="2" type="ORF">GLO26_11700</name>
</gene>
<feature type="transmembrane region" description="Helical" evidence="1">
    <location>
        <begin position="9"/>
        <end position="32"/>
    </location>
</feature>
<feature type="transmembrane region" description="Helical" evidence="1">
    <location>
        <begin position="94"/>
        <end position="112"/>
    </location>
</feature>
<feature type="transmembrane region" description="Helical" evidence="1">
    <location>
        <begin position="72"/>
        <end position="88"/>
    </location>
</feature>
<proteinExistence type="predicted"/>
<keyword evidence="3" id="KW-1185">Reference proteome</keyword>
<sequence length="122" mass="14177">MNKTVRNHLLGDIIIYLFMITISLIITTLLNINVQSQYIIGFLLAFGSIFLGEILLKRYFPHLVRTSSETNVELIILTIVVFFLGDIISKNTSFWIIITLYYLVYVIVTTLFEQSKLRKKNK</sequence>
<dbReference type="EMBL" id="WNJQ01000023">
    <property type="protein sequence ID" value="MBC9826429.1"/>
    <property type="molecule type" value="Genomic_DNA"/>
</dbReference>
<dbReference type="Proteomes" id="UP000638836">
    <property type="component" value="Unassembled WGS sequence"/>
</dbReference>
<organism evidence="2 3">
    <name type="scientific">Carnobacterium inhibens</name>
    <dbReference type="NCBI Taxonomy" id="147709"/>
    <lineage>
        <taxon>Bacteria</taxon>
        <taxon>Bacillati</taxon>
        <taxon>Bacillota</taxon>
        <taxon>Bacilli</taxon>
        <taxon>Lactobacillales</taxon>
        <taxon>Carnobacteriaceae</taxon>
        <taxon>Carnobacterium</taxon>
    </lineage>
</organism>
<evidence type="ECO:0000256" key="1">
    <source>
        <dbReference type="SAM" id="Phobius"/>
    </source>
</evidence>
<name>A0ABR7TEQ0_9LACT</name>
<keyword evidence="1" id="KW-0812">Transmembrane</keyword>